<keyword evidence="6 8" id="KW-0067">ATP-binding</keyword>
<feature type="binding site" evidence="8">
    <location>
        <position position="180"/>
    </location>
    <ligand>
        <name>ATP</name>
        <dbReference type="ChEBI" id="CHEBI:30616"/>
    </ligand>
</feature>
<feature type="binding site" evidence="8">
    <location>
        <position position="122"/>
    </location>
    <ligand>
        <name>ATP</name>
        <dbReference type="ChEBI" id="CHEBI:30616"/>
    </ligand>
</feature>
<dbReference type="EMBL" id="CP157355">
    <property type="protein sequence ID" value="XBM01065.1"/>
    <property type="molecule type" value="Genomic_DNA"/>
</dbReference>
<feature type="binding site" evidence="8">
    <location>
        <position position="123"/>
    </location>
    <ligand>
        <name>ATP</name>
        <dbReference type="ChEBI" id="CHEBI:30616"/>
    </ligand>
</feature>
<keyword evidence="8" id="KW-0464">Manganese</keyword>
<dbReference type="EC" id="2.7.7.-" evidence="8"/>
<keyword evidence="3 8" id="KW-0548">Nucleotidyltransferase</keyword>
<comment type="catalytic activity">
    <reaction evidence="8">
        <text>L-tyrosyl-[protein] + UTP = O-(5'-uridylyl)-L-tyrosyl-[protein] + diphosphate</text>
        <dbReference type="Rhea" id="RHEA:83887"/>
        <dbReference type="Rhea" id="RHEA-COMP:10136"/>
        <dbReference type="Rhea" id="RHEA-COMP:20238"/>
        <dbReference type="ChEBI" id="CHEBI:33019"/>
        <dbReference type="ChEBI" id="CHEBI:46398"/>
        <dbReference type="ChEBI" id="CHEBI:46858"/>
        <dbReference type="ChEBI" id="CHEBI:90602"/>
    </reaction>
</comment>
<reference evidence="9" key="1">
    <citation type="submission" date="2024-05" db="EMBL/GenBank/DDBJ databases">
        <authorList>
            <person name="Yang L."/>
            <person name="Pan L."/>
        </authorList>
    </citation>
    <scope>NUCLEOTIDE SEQUENCE</scope>
    <source>
        <strain evidence="9">FCG-7</strain>
    </source>
</reference>
<dbReference type="GO" id="GO:0030145">
    <property type="term" value="F:manganese ion binding"/>
    <property type="evidence" value="ECO:0007669"/>
    <property type="project" value="UniProtKB-UniRule"/>
</dbReference>
<dbReference type="KEGG" id="cmav:ABHF33_01920"/>
<evidence type="ECO:0000256" key="3">
    <source>
        <dbReference type="ARBA" id="ARBA00022695"/>
    </source>
</evidence>
<dbReference type="PANTHER" id="PTHR32057">
    <property type="entry name" value="PROTEIN ADENYLYLTRANSFERASE SELO, MITOCHONDRIAL"/>
    <property type="match status" value="1"/>
</dbReference>
<feature type="binding site" evidence="8">
    <location>
        <position position="173"/>
    </location>
    <ligand>
        <name>ATP</name>
        <dbReference type="ChEBI" id="CHEBI:30616"/>
    </ligand>
</feature>
<dbReference type="PANTHER" id="PTHR32057:SF14">
    <property type="entry name" value="PROTEIN ADENYLYLTRANSFERASE SELO, MITOCHONDRIAL"/>
    <property type="match status" value="1"/>
</dbReference>
<comment type="catalytic activity">
    <reaction evidence="8">
        <text>L-histidyl-[protein] + UTP = N(tele)-(5'-uridylyl)-L-histidyl-[protein] + diphosphate</text>
        <dbReference type="Rhea" id="RHEA:83891"/>
        <dbReference type="Rhea" id="RHEA-COMP:9745"/>
        <dbReference type="Rhea" id="RHEA-COMP:20239"/>
        <dbReference type="ChEBI" id="CHEBI:29979"/>
        <dbReference type="ChEBI" id="CHEBI:33019"/>
        <dbReference type="ChEBI" id="CHEBI:46398"/>
        <dbReference type="ChEBI" id="CHEBI:233474"/>
    </reaction>
</comment>
<comment type="catalytic activity">
    <reaction evidence="8">
        <text>L-seryl-[protein] + ATP = 3-O-(5'-adenylyl)-L-seryl-[protein] + diphosphate</text>
        <dbReference type="Rhea" id="RHEA:58120"/>
        <dbReference type="Rhea" id="RHEA-COMP:9863"/>
        <dbReference type="Rhea" id="RHEA-COMP:15073"/>
        <dbReference type="ChEBI" id="CHEBI:29999"/>
        <dbReference type="ChEBI" id="CHEBI:30616"/>
        <dbReference type="ChEBI" id="CHEBI:33019"/>
        <dbReference type="ChEBI" id="CHEBI:142516"/>
        <dbReference type="EC" id="2.7.7.108"/>
    </reaction>
</comment>
<comment type="catalytic activity">
    <reaction evidence="8">
        <text>L-threonyl-[protein] + ATP = 3-O-(5'-adenylyl)-L-threonyl-[protein] + diphosphate</text>
        <dbReference type="Rhea" id="RHEA:54292"/>
        <dbReference type="Rhea" id="RHEA-COMP:11060"/>
        <dbReference type="Rhea" id="RHEA-COMP:13847"/>
        <dbReference type="ChEBI" id="CHEBI:30013"/>
        <dbReference type="ChEBI" id="CHEBI:30616"/>
        <dbReference type="ChEBI" id="CHEBI:33019"/>
        <dbReference type="ChEBI" id="CHEBI:138113"/>
        <dbReference type="EC" id="2.7.7.108"/>
    </reaction>
</comment>
<feature type="binding site" evidence="8">
    <location>
        <position position="259"/>
    </location>
    <ligand>
        <name>ATP</name>
        <dbReference type="ChEBI" id="CHEBI:30616"/>
    </ligand>
</feature>
<evidence type="ECO:0000256" key="2">
    <source>
        <dbReference type="ARBA" id="ARBA00022679"/>
    </source>
</evidence>
<feature type="binding site" evidence="8">
    <location>
        <position position="89"/>
    </location>
    <ligand>
        <name>ATP</name>
        <dbReference type="ChEBI" id="CHEBI:30616"/>
    </ligand>
</feature>
<evidence type="ECO:0000256" key="5">
    <source>
        <dbReference type="ARBA" id="ARBA00022741"/>
    </source>
</evidence>
<gene>
    <name evidence="8" type="primary">ydiU</name>
    <name evidence="8" type="synonym">selO</name>
    <name evidence="9" type="ORF">ABHF33_01920</name>
</gene>
<feature type="binding site" evidence="8">
    <location>
        <position position="90"/>
    </location>
    <ligand>
        <name>ATP</name>
        <dbReference type="ChEBI" id="CHEBI:30616"/>
    </ligand>
</feature>
<dbReference type="NCBIfam" id="NF000658">
    <property type="entry name" value="PRK00029.1"/>
    <property type="match status" value="1"/>
</dbReference>
<dbReference type="AlphaFoldDB" id="A0AAU7FBT8"/>
<evidence type="ECO:0000313" key="9">
    <source>
        <dbReference type="EMBL" id="XBM01065.1"/>
    </source>
</evidence>
<dbReference type="RefSeq" id="WP_348945386.1">
    <property type="nucleotide sequence ID" value="NZ_CP157355.1"/>
</dbReference>
<dbReference type="GO" id="GO:0005524">
    <property type="term" value="F:ATP binding"/>
    <property type="evidence" value="ECO:0007669"/>
    <property type="project" value="UniProtKB-UniRule"/>
</dbReference>
<sequence length="482" mass="54785">MAFTLAQLPLSPRFSLLHSRFWIETLPTPMPAPHTVALNHALAEELGLVFGDDAADFLLGNRLPQDSQPLASVYSGHQFGVNVPQLGDGRALLIAEFCGLDGAHWEMQLKGAGPTPFSRRGDGRAVLRSSIREYLASEALHHLGIPTTRALAIAGSPQAVWRETRETAAVVTRLAPTFVRFGHFEYFFYQGEPERVRELADWVIAHHYPQCRDASNPYLAMLEQVISRTTTLIAHWQAVGFCHGVMNTDNMSILGLTLDYGPYGFLDGFDAGHICNHSDENGRYAYNQQPQIGLWNLHCLAQSLLPLIEKDALLAALSKYQELFEVAFSEQLRAKLGFAEWIEDDWTLVTDLFELMQTTHTDWTIFWRTLSHWVLQRNDGELSDFFADRMAFLQWLQRYKQRTVDDVTDEERSKKMLTTNPKYILRNYLVEIAIQRAQAGDFSEIERLQQCLTHPFDEQPEHENYAKLPPNWASELSVSCSS</sequence>
<evidence type="ECO:0000256" key="4">
    <source>
        <dbReference type="ARBA" id="ARBA00022723"/>
    </source>
</evidence>
<keyword evidence="4 8" id="KW-0479">Metal-binding</keyword>
<feature type="active site" description="Proton acceptor" evidence="8">
    <location>
        <position position="249"/>
    </location>
</feature>
<dbReference type="HAMAP" id="MF_00692">
    <property type="entry name" value="SelO"/>
    <property type="match status" value="1"/>
</dbReference>
<dbReference type="GO" id="GO:0000287">
    <property type="term" value="F:magnesium ion binding"/>
    <property type="evidence" value="ECO:0007669"/>
    <property type="project" value="UniProtKB-UniRule"/>
</dbReference>
<protein>
    <recommendedName>
        <fullName evidence="8">Protein nucleotidyltransferase YdiU</fullName>
        <ecNumber evidence="8">2.7.7.-</ecNumber>
    </recommendedName>
    <alternativeName>
        <fullName evidence="8">Protein adenylyltransferase YdiU</fullName>
        <ecNumber evidence="8">2.7.7.108</ecNumber>
    </alternativeName>
    <alternativeName>
        <fullName evidence="8">Protein uridylyltransferase YdiU</fullName>
        <ecNumber evidence="8">2.7.7.-</ecNumber>
    </alternativeName>
</protein>
<evidence type="ECO:0000256" key="8">
    <source>
        <dbReference type="HAMAP-Rule" id="MF_00692"/>
    </source>
</evidence>
<proteinExistence type="inferred from homology"/>
<dbReference type="GO" id="GO:0070733">
    <property type="term" value="F:AMPylase activity"/>
    <property type="evidence" value="ECO:0007669"/>
    <property type="project" value="UniProtKB-EC"/>
</dbReference>
<dbReference type="Pfam" id="PF02696">
    <property type="entry name" value="SelO"/>
    <property type="match status" value="1"/>
</dbReference>
<comment type="catalytic activity">
    <reaction evidence="8">
        <text>L-seryl-[protein] + UTP = O-(5'-uridylyl)-L-seryl-[protein] + diphosphate</text>
        <dbReference type="Rhea" id="RHEA:64604"/>
        <dbReference type="Rhea" id="RHEA-COMP:9863"/>
        <dbReference type="Rhea" id="RHEA-COMP:16635"/>
        <dbReference type="ChEBI" id="CHEBI:29999"/>
        <dbReference type="ChEBI" id="CHEBI:33019"/>
        <dbReference type="ChEBI" id="CHEBI:46398"/>
        <dbReference type="ChEBI" id="CHEBI:156051"/>
    </reaction>
</comment>
<evidence type="ECO:0000256" key="1">
    <source>
        <dbReference type="ARBA" id="ARBA00009747"/>
    </source>
</evidence>
<evidence type="ECO:0000256" key="6">
    <source>
        <dbReference type="ARBA" id="ARBA00022840"/>
    </source>
</evidence>
<dbReference type="EC" id="2.7.7.108" evidence="8"/>
<evidence type="ECO:0000256" key="7">
    <source>
        <dbReference type="ARBA" id="ARBA00022842"/>
    </source>
</evidence>
<comment type="cofactor">
    <cofactor evidence="8">
        <name>Mg(2+)</name>
        <dbReference type="ChEBI" id="CHEBI:18420"/>
    </cofactor>
    <cofactor evidence="8">
        <name>Mn(2+)</name>
        <dbReference type="ChEBI" id="CHEBI:29035"/>
    </cofactor>
</comment>
<comment type="similarity">
    <text evidence="1 8">Belongs to the SELO family.</text>
</comment>
<keyword evidence="7 8" id="KW-0460">Magnesium</keyword>
<feature type="binding site" evidence="8">
    <location>
        <position position="87"/>
    </location>
    <ligand>
        <name>ATP</name>
        <dbReference type="ChEBI" id="CHEBI:30616"/>
    </ligand>
</feature>
<name>A0AAU7FBT8_9NEIS</name>
<feature type="binding site" evidence="8">
    <location>
        <position position="259"/>
    </location>
    <ligand>
        <name>Mg(2+)</name>
        <dbReference type="ChEBI" id="CHEBI:18420"/>
    </ligand>
</feature>
<dbReference type="InterPro" id="IPR003846">
    <property type="entry name" value="SelO"/>
</dbReference>
<accession>A0AAU7FBT8</accession>
<comment type="function">
    <text evidence="8">Nucleotidyltransferase involved in the post-translational modification of proteins. It can catalyze the addition of adenosine monophosphate (AMP) or uridine monophosphate (UMP) to a protein, resulting in modifications known as AMPylation and UMPylation.</text>
</comment>
<comment type="catalytic activity">
    <reaction evidence="8">
        <text>L-tyrosyl-[protein] + ATP = O-(5'-adenylyl)-L-tyrosyl-[protein] + diphosphate</text>
        <dbReference type="Rhea" id="RHEA:54288"/>
        <dbReference type="Rhea" id="RHEA-COMP:10136"/>
        <dbReference type="Rhea" id="RHEA-COMP:13846"/>
        <dbReference type="ChEBI" id="CHEBI:30616"/>
        <dbReference type="ChEBI" id="CHEBI:33019"/>
        <dbReference type="ChEBI" id="CHEBI:46858"/>
        <dbReference type="ChEBI" id="CHEBI:83624"/>
        <dbReference type="EC" id="2.7.7.108"/>
    </reaction>
</comment>
<organism evidence="9">
    <name type="scientific">Chitinibacter mangrovi</name>
    <dbReference type="NCBI Taxonomy" id="3153927"/>
    <lineage>
        <taxon>Bacteria</taxon>
        <taxon>Pseudomonadati</taxon>
        <taxon>Pseudomonadota</taxon>
        <taxon>Betaproteobacteria</taxon>
        <taxon>Neisseriales</taxon>
        <taxon>Chitinibacteraceae</taxon>
        <taxon>Chitinibacter</taxon>
    </lineage>
</organism>
<feature type="binding site" evidence="8">
    <location>
        <position position="250"/>
    </location>
    <ligand>
        <name>Mg(2+)</name>
        <dbReference type="ChEBI" id="CHEBI:18420"/>
    </ligand>
</feature>
<keyword evidence="5 8" id="KW-0547">Nucleotide-binding</keyword>
<keyword evidence="2 8" id="KW-0808">Transferase</keyword>
<feature type="binding site" evidence="8">
    <location>
        <position position="110"/>
    </location>
    <ligand>
        <name>ATP</name>
        <dbReference type="ChEBI" id="CHEBI:30616"/>
    </ligand>
</feature>